<dbReference type="PANTHER" id="PTHR28008:SF1">
    <property type="entry name" value="DOMAIN PROTEIN, PUTATIVE (AFU_ORTHOLOGUE AFUA_3G10980)-RELATED"/>
    <property type="match status" value="1"/>
</dbReference>
<name>A0ABM9DAW7_9BACT</name>
<dbReference type="NCBIfam" id="NF037970">
    <property type="entry name" value="vanZ_1"/>
    <property type="match status" value="1"/>
</dbReference>
<evidence type="ECO:0000313" key="3">
    <source>
        <dbReference type="Proteomes" id="UP001295463"/>
    </source>
</evidence>
<keyword evidence="1" id="KW-0812">Transmembrane</keyword>
<keyword evidence="1" id="KW-0472">Membrane</keyword>
<evidence type="ECO:0000256" key="1">
    <source>
        <dbReference type="SAM" id="Phobius"/>
    </source>
</evidence>
<sequence>MSLYLFWRGVLAVLTVAVLGLSLMPSPPVAEGLGWDKANHAAAMLLLTVLAYLALRPARRAVILAGSYTLLLGVLIEVLQGVCTTTRSAEWGDLVADIVGIAGAMGLVILWTCRKTRSGNGSS</sequence>
<evidence type="ECO:0000313" key="2">
    <source>
        <dbReference type="EMBL" id="CAH2032327.1"/>
    </source>
</evidence>
<keyword evidence="3" id="KW-1185">Reference proteome</keyword>
<dbReference type="EMBL" id="OW150024">
    <property type="protein sequence ID" value="CAH2032327.1"/>
    <property type="molecule type" value="Genomic_DNA"/>
</dbReference>
<evidence type="ECO:0008006" key="4">
    <source>
        <dbReference type="Google" id="ProtNLM"/>
    </source>
</evidence>
<proteinExistence type="predicted"/>
<keyword evidence="1" id="KW-1133">Transmembrane helix</keyword>
<dbReference type="RefSeq" id="WP_305733085.1">
    <property type="nucleotide sequence ID" value="NZ_OW150024.1"/>
</dbReference>
<protein>
    <recommendedName>
        <fullName evidence="4">VanZ-like domain-containing protein</fullName>
    </recommendedName>
</protein>
<accession>A0ABM9DAW7</accession>
<feature type="transmembrane region" description="Helical" evidence="1">
    <location>
        <begin position="94"/>
        <end position="113"/>
    </location>
</feature>
<feature type="transmembrane region" description="Helical" evidence="1">
    <location>
        <begin position="62"/>
        <end position="82"/>
    </location>
</feature>
<reference evidence="2 3" key="1">
    <citation type="submission" date="2022-03" db="EMBL/GenBank/DDBJ databases">
        <authorList>
            <person name="Koch H."/>
        </authorList>
    </citation>
    <scope>NUCLEOTIDE SEQUENCE [LARGE SCALE GENOMIC DNA]</scope>
    <source>
        <strain evidence="2 3">G1</strain>
    </source>
</reference>
<feature type="transmembrane region" description="Helical" evidence="1">
    <location>
        <begin position="40"/>
        <end position="55"/>
    </location>
</feature>
<organism evidence="2 3">
    <name type="scientific">Trichlorobacter ammonificans</name>
    <dbReference type="NCBI Taxonomy" id="2916410"/>
    <lineage>
        <taxon>Bacteria</taxon>
        <taxon>Pseudomonadati</taxon>
        <taxon>Thermodesulfobacteriota</taxon>
        <taxon>Desulfuromonadia</taxon>
        <taxon>Geobacterales</taxon>
        <taxon>Geobacteraceae</taxon>
        <taxon>Trichlorobacter</taxon>
    </lineage>
</organism>
<dbReference type="PANTHER" id="PTHR28008">
    <property type="entry name" value="DOMAIN PROTEIN, PUTATIVE (AFU_ORTHOLOGUE AFUA_3G10980)-RELATED"/>
    <property type="match status" value="1"/>
</dbReference>
<dbReference type="Proteomes" id="UP001295463">
    <property type="component" value="Chromosome"/>
</dbReference>
<gene>
    <name evidence="2" type="ORF">GEAMG1_2491</name>
</gene>